<name>A0A093R6X3_9GAMM</name>
<evidence type="ECO:0000259" key="1">
    <source>
        <dbReference type="Pfam" id="PF22557"/>
    </source>
</evidence>
<evidence type="ECO:0000313" key="2">
    <source>
        <dbReference type="EMBL" id="KFW98771.1"/>
    </source>
</evidence>
<accession>A0A093R6X3</accession>
<dbReference type="STRING" id="55207.KP22_21100"/>
<protein>
    <recommendedName>
        <fullName evidence="1">Dual OB-containing domain-containing protein</fullName>
    </recommendedName>
</protein>
<feature type="domain" description="Dual OB-containing" evidence="1">
    <location>
        <begin position="6"/>
        <end position="214"/>
    </location>
</feature>
<dbReference type="InterPro" id="IPR054335">
    <property type="entry name" value="DuOB_dom"/>
</dbReference>
<sequence length="215" mass="24063">MRTVHQLLCLAKSWKNGGFCIAGKNDDNQWVRTITANPSNNAIFHHGNAIQPLDFFQATTINHAPQGHQTENHIIDESVIFTVNGHCAADDLDDYVDTPATLWGTGTSSNYGINDKIIIGQRVVNNSLYLIKPDDTVIVQMQNEYGTDKLRIRFSYNSDEYLLTTTDMGIQNYFREEDNRLNDGEEEELDGVSYLTISLAEPLNGGLYKVVAGVF</sequence>
<dbReference type="Pfam" id="PF22557">
    <property type="entry name" value="DuOB"/>
    <property type="match status" value="1"/>
</dbReference>
<dbReference type="AlphaFoldDB" id="A0A093R6X3"/>
<dbReference type="eggNOG" id="ENOG5031PW4">
    <property type="taxonomic scope" value="Bacteria"/>
</dbReference>
<dbReference type="Proteomes" id="UP000032874">
    <property type="component" value="Unassembled WGS sequence"/>
</dbReference>
<organism evidence="2 3">
    <name type="scientific">Pectobacterium betavasculorum</name>
    <dbReference type="NCBI Taxonomy" id="55207"/>
    <lineage>
        <taxon>Bacteria</taxon>
        <taxon>Pseudomonadati</taxon>
        <taxon>Pseudomonadota</taxon>
        <taxon>Gammaproteobacteria</taxon>
        <taxon>Enterobacterales</taxon>
        <taxon>Pectobacteriaceae</taxon>
        <taxon>Pectobacterium</taxon>
    </lineage>
</organism>
<reference evidence="2 3" key="1">
    <citation type="submission" date="2014-08" db="EMBL/GenBank/DDBJ databases">
        <title>Genome sequences of NCPPB Pectobacterium isolates.</title>
        <authorList>
            <person name="Glover R.H."/>
            <person name="Sapp M."/>
            <person name="Elphinstone J."/>
        </authorList>
    </citation>
    <scope>NUCLEOTIDE SEQUENCE [LARGE SCALE GENOMIC DNA]</scope>
    <source>
        <strain evidence="2 3">NCPPB 2795</strain>
    </source>
</reference>
<dbReference type="RefSeq" id="WP_039326106.1">
    <property type="nucleotide sequence ID" value="NZ_JQHM01000026.1"/>
</dbReference>
<proteinExistence type="predicted"/>
<gene>
    <name evidence="2" type="ORF">KP22_21100</name>
</gene>
<evidence type="ECO:0000313" key="3">
    <source>
        <dbReference type="Proteomes" id="UP000032874"/>
    </source>
</evidence>
<dbReference type="EMBL" id="JQHM01000026">
    <property type="protein sequence ID" value="KFW98771.1"/>
    <property type="molecule type" value="Genomic_DNA"/>
</dbReference>
<comment type="caution">
    <text evidence="2">The sequence shown here is derived from an EMBL/GenBank/DDBJ whole genome shotgun (WGS) entry which is preliminary data.</text>
</comment>